<protein>
    <submittedName>
        <fullName evidence="1">Uncharacterized protein</fullName>
    </submittedName>
</protein>
<feature type="non-terminal residue" evidence="1">
    <location>
        <position position="130"/>
    </location>
</feature>
<sequence>DTFLPSAVQRYHQLFIPSLQVVNSMLTTLGSKHATIHLSVVLCAKVLPLVPQAEMVSTRSGFGAINTAVLSLCTRFLSGGTWIEQIRPQTDEEIRSASAPASGFGFETKFDLDVRRRERLLRQALITYAG</sequence>
<gene>
    <name evidence="1" type="ORF">K435DRAFT_581839</name>
</gene>
<organism evidence="1 2">
    <name type="scientific">Dendrothele bispora (strain CBS 962.96)</name>
    <dbReference type="NCBI Taxonomy" id="1314807"/>
    <lineage>
        <taxon>Eukaryota</taxon>
        <taxon>Fungi</taxon>
        <taxon>Dikarya</taxon>
        <taxon>Basidiomycota</taxon>
        <taxon>Agaricomycotina</taxon>
        <taxon>Agaricomycetes</taxon>
        <taxon>Agaricomycetidae</taxon>
        <taxon>Agaricales</taxon>
        <taxon>Agaricales incertae sedis</taxon>
        <taxon>Dendrothele</taxon>
    </lineage>
</organism>
<dbReference type="OrthoDB" id="3064968at2759"/>
<keyword evidence="2" id="KW-1185">Reference proteome</keyword>
<feature type="non-terminal residue" evidence="1">
    <location>
        <position position="1"/>
    </location>
</feature>
<dbReference type="Proteomes" id="UP000297245">
    <property type="component" value="Unassembled WGS sequence"/>
</dbReference>
<name>A0A4S8MGY1_DENBC</name>
<dbReference type="EMBL" id="ML179083">
    <property type="protein sequence ID" value="THV01933.1"/>
    <property type="molecule type" value="Genomic_DNA"/>
</dbReference>
<reference evidence="1 2" key="1">
    <citation type="journal article" date="2019" name="Nat. Ecol. Evol.">
        <title>Megaphylogeny resolves global patterns of mushroom evolution.</title>
        <authorList>
            <person name="Varga T."/>
            <person name="Krizsan K."/>
            <person name="Foldi C."/>
            <person name="Dima B."/>
            <person name="Sanchez-Garcia M."/>
            <person name="Sanchez-Ramirez S."/>
            <person name="Szollosi G.J."/>
            <person name="Szarkandi J.G."/>
            <person name="Papp V."/>
            <person name="Albert L."/>
            <person name="Andreopoulos W."/>
            <person name="Angelini C."/>
            <person name="Antonin V."/>
            <person name="Barry K.W."/>
            <person name="Bougher N.L."/>
            <person name="Buchanan P."/>
            <person name="Buyck B."/>
            <person name="Bense V."/>
            <person name="Catcheside P."/>
            <person name="Chovatia M."/>
            <person name="Cooper J."/>
            <person name="Damon W."/>
            <person name="Desjardin D."/>
            <person name="Finy P."/>
            <person name="Geml J."/>
            <person name="Haridas S."/>
            <person name="Hughes K."/>
            <person name="Justo A."/>
            <person name="Karasinski D."/>
            <person name="Kautmanova I."/>
            <person name="Kiss B."/>
            <person name="Kocsube S."/>
            <person name="Kotiranta H."/>
            <person name="LaButti K.M."/>
            <person name="Lechner B.E."/>
            <person name="Liimatainen K."/>
            <person name="Lipzen A."/>
            <person name="Lukacs Z."/>
            <person name="Mihaltcheva S."/>
            <person name="Morgado L.N."/>
            <person name="Niskanen T."/>
            <person name="Noordeloos M.E."/>
            <person name="Ohm R.A."/>
            <person name="Ortiz-Santana B."/>
            <person name="Ovrebo C."/>
            <person name="Racz N."/>
            <person name="Riley R."/>
            <person name="Savchenko A."/>
            <person name="Shiryaev A."/>
            <person name="Soop K."/>
            <person name="Spirin V."/>
            <person name="Szebenyi C."/>
            <person name="Tomsovsky M."/>
            <person name="Tulloss R.E."/>
            <person name="Uehling J."/>
            <person name="Grigoriev I.V."/>
            <person name="Vagvolgyi C."/>
            <person name="Papp T."/>
            <person name="Martin F.M."/>
            <person name="Miettinen O."/>
            <person name="Hibbett D.S."/>
            <person name="Nagy L.G."/>
        </authorList>
    </citation>
    <scope>NUCLEOTIDE SEQUENCE [LARGE SCALE GENOMIC DNA]</scope>
    <source>
        <strain evidence="1 2">CBS 962.96</strain>
    </source>
</reference>
<evidence type="ECO:0000313" key="2">
    <source>
        <dbReference type="Proteomes" id="UP000297245"/>
    </source>
</evidence>
<accession>A0A4S8MGY1</accession>
<evidence type="ECO:0000313" key="1">
    <source>
        <dbReference type="EMBL" id="THV01933.1"/>
    </source>
</evidence>
<dbReference type="AlphaFoldDB" id="A0A4S8MGY1"/>
<proteinExistence type="predicted"/>